<evidence type="ECO:0000256" key="3">
    <source>
        <dbReference type="ARBA" id="ARBA00022692"/>
    </source>
</evidence>
<evidence type="ECO:0000313" key="11">
    <source>
        <dbReference type="Proteomes" id="UP000325577"/>
    </source>
</evidence>
<dbReference type="GO" id="GO:0016020">
    <property type="term" value="C:membrane"/>
    <property type="evidence" value="ECO:0007669"/>
    <property type="project" value="UniProtKB-SubCell"/>
</dbReference>
<dbReference type="InterPro" id="IPR013057">
    <property type="entry name" value="AA_transpt_TM"/>
</dbReference>
<evidence type="ECO:0000256" key="5">
    <source>
        <dbReference type="ARBA" id="ARBA00022989"/>
    </source>
</evidence>
<comment type="subcellular location">
    <subcellularLocation>
        <location evidence="1">Membrane</location>
    </subcellularLocation>
</comment>
<evidence type="ECO:0000256" key="7">
    <source>
        <dbReference type="SAM" id="MobiDB-lite"/>
    </source>
</evidence>
<proteinExistence type="predicted"/>
<reference evidence="10 11" key="1">
    <citation type="submission" date="2019-09" db="EMBL/GenBank/DDBJ databases">
        <title>A chromosome-level genome assembly of the Chinese tupelo Nyssa sinensis.</title>
        <authorList>
            <person name="Yang X."/>
            <person name="Kang M."/>
            <person name="Yang Y."/>
            <person name="Xiong H."/>
            <person name="Wang M."/>
            <person name="Zhang Z."/>
            <person name="Wang Z."/>
            <person name="Wu H."/>
            <person name="Ma T."/>
            <person name="Liu J."/>
            <person name="Xi Z."/>
        </authorList>
    </citation>
    <scope>NUCLEOTIDE SEQUENCE [LARGE SCALE GENOMIC DNA]</scope>
    <source>
        <strain evidence="10">J267</strain>
        <tissue evidence="10">Leaf</tissue>
    </source>
</reference>
<name>A0A5J5AZT0_9ASTE</name>
<keyword evidence="4" id="KW-0029">Amino-acid transport</keyword>
<feature type="transmembrane region" description="Helical" evidence="8">
    <location>
        <begin position="46"/>
        <end position="67"/>
    </location>
</feature>
<dbReference type="EMBL" id="CM018041">
    <property type="protein sequence ID" value="KAA8534501.1"/>
    <property type="molecule type" value="Genomic_DNA"/>
</dbReference>
<gene>
    <name evidence="10" type="ORF">F0562_032018</name>
</gene>
<dbReference type="Pfam" id="PF01490">
    <property type="entry name" value="Aa_trans"/>
    <property type="match status" value="1"/>
</dbReference>
<feature type="region of interest" description="Disordered" evidence="7">
    <location>
        <begin position="1"/>
        <end position="24"/>
    </location>
</feature>
<keyword evidence="11" id="KW-1185">Reference proteome</keyword>
<feature type="domain" description="Amino acid transporter transmembrane" evidence="9">
    <location>
        <begin position="38"/>
        <end position="115"/>
    </location>
</feature>
<evidence type="ECO:0000256" key="6">
    <source>
        <dbReference type="ARBA" id="ARBA00023136"/>
    </source>
</evidence>
<evidence type="ECO:0000256" key="8">
    <source>
        <dbReference type="SAM" id="Phobius"/>
    </source>
</evidence>
<evidence type="ECO:0000256" key="2">
    <source>
        <dbReference type="ARBA" id="ARBA00022448"/>
    </source>
</evidence>
<accession>A0A5J5AZT0</accession>
<dbReference type="PANTHER" id="PTHR48017">
    <property type="entry name" value="OS05G0424000 PROTEIN-RELATED"/>
    <property type="match status" value="1"/>
</dbReference>
<keyword evidence="3 8" id="KW-0812">Transmembrane</keyword>
<feature type="compositionally biased region" description="Basic and acidic residues" evidence="7">
    <location>
        <begin position="13"/>
        <end position="24"/>
    </location>
</feature>
<feature type="transmembrane region" description="Helical" evidence="8">
    <location>
        <begin position="73"/>
        <end position="94"/>
    </location>
</feature>
<evidence type="ECO:0000259" key="9">
    <source>
        <dbReference type="Pfam" id="PF01490"/>
    </source>
</evidence>
<evidence type="ECO:0000256" key="1">
    <source>
        <dbReference type="ARBA" id="ARBA00004370"/>
    </source>
</evidence>
<organism evidence="10 11">
    <name type="scientific">Nyssa sinensis</name>
    <dbReference type="NCBI Taxonomy" id="561372"/>
    <lineage>
        <taxon>Eukaryota</taxon>
        <taxon>Viridiplantae</taxon>
        <taxon>Streptophyta</taxon>
        <taxon>Embryophyta</taxon>
        <taxon>Tracheophyta</taxon>
        <taxon>Spermatophyta</taxon>
        <taxon>Magnoliopsida</taxon>
        <taxon>eudicotyledons</taxon>
        <taxon>Gunneridae</taxon>
        <taxon>Pentapetalae</taxon>
        <taxon>asterids</taxon>
        <taxon>Cornales</taxon>
        <taxon>Nyssaceae</taxon>
        <taxon>Nyssa</taxon>
    </lineage>
</organism>
<keyword evidence="6 8" id="KW-0472">Membrane</keyword>
<feature type="compositionally biased region" description="Polar residues" evidence="7">
    <location>
        <begin position="1"/>
        <end position="11"/>
    </location>
</feature>
<protein>
    <recommendedName>
        <fullName evidence="9">Amino acid transporter transmembrane domain-containing protein</fullName>
    </recommendedName>
</protein>
<sequence>MGIIATNSGDVSATDKENGAVGHPKEPDAGALFVLKSRGSWLHCGYHMTTAIVAPALLSLPFALALLGWVGGVLTLTVAGLITFYSYNILSIVLEHHAQLGKRQLRFRDMAHDILDLELVWICIRIIQNELPENGDVWRAVAI</sequence>
<evidence type="ECO:0000313" key="10">
    <source>
        <dbReference type="EMBL" id="KAA8534501.1"/>
    </source>
</evidence>
<dbReference type="Proteomes" id="UP000325577">
    <property type="component" value="Linkage Group LG18"/>
</dbReference>
<dbReference type="AlphaFoldDB" id="A0A5J5AZT0"/>
<evidence type="ECO:0000256" key="4">
    <source>
        <dbReference type="ARBA" id="ARBA00022970"/>
    </source>
</evidence>
<dbReference type="OrthoDB" id="40134at2759"/>
<dbReference type="GO" id="GO:0006865">
    <property type="term" value="P:amino acid transport"/>
    <property type="evidence" value="ECO:0007669"/>
    <property type="project" value="UniProtKB-KW"/>
</dbReference>
<keyword evidence="5 8" id="KW-1133">Transmembrane helix</keyword>
<keyword evidence="2" id="KW-0813">Transport</keyword>